<comment type="caution">
    <text evidence="2">The sequence shown here is derived from an EMBL/GenBank/DDBJ whole genome shotgun (WGS) entry which is preliminary data.</text>
</comment>
<evidence type="ECO:0000256" key="1">
    <source>
        <dbReference type="SAM" id="SignalP"/>
    </source>
</evidence>
<dbReference type="InterPro" id="IPR016980">
    <property type="entry name" value="S-AdoMet-dep_MeTrfase_Alr7345"/>
</dbReference>
<keyword evidence="3" id="KW-1185">Reference proteome</keyword>
<organism evidence="2 3">
    <name type="scientific">Kordiimonas sediminis</name>
    <dbReference type="NCBI Taxonomy" id="1735581"/>
    <lineage>
        <taxon>Bacteria</taxon>
        <taxon>Pseudomonadati</taxon>
        <taxon>Pseudomonadota</taxon>
        <taxon>Alphaproteobacteria</taxon>
        <taxon>Kordiimonadales</taxon>
        <taxon>Kordiimonadaceae</taxon>
        <taxon>Kordiimonas</taxon>
    </lineage>
</organism>
<name>A0A919AS18_9PROT</name>
<dbReference type="InterPro" id="IPR029063">
    <property type="entry name" value="SAM-dependent_MTases_sf"/>
</dbReference>
<keyword evidence="2" id="KW-0489">Methyltransferase</keyword>
<sequence length="275" mass="29259">MKTLIQKAATKTFVAGALAAAIFSIGSVQADNHGDGLKAAVEGPARSDANKARDQYRHPYETLKFMGVKPDMTVVEISPGSSGWYMEILAPYLKDSGTYYAASYDGDSDSTYQQNGAKAFAEKLASNPSAFGAVKTTVFAKGKYDIAPAGSADVVLTFRNVHNWMSGDNPFAEDAFKAFAKALKPGGVLGVVEHRAKGATGGGYVAVEDVIKLAEAAGLKLMDQSEVNANPKDTADHPKGVWTLPPRLAAGDENRDKYLAIGESDRMTLKFVKPE</sequence>
<feature type="chain" id="PRO_5037250596" evidence="1">
    <location>
        <begin position="31"/>
        <end position="275"/>
    </location>
</feature>
<evidence type="ECO:0000313" key="3">
    <source>
        <dbReference type="Proteomes" id="UP000630923"/>
    </source>
</evidence>
<dbReference type="Gene3D" id="3.40.50.150">
    <property type="entry name" value="Vaccinia Virus protein VP39"/>
    <property type="match status" value="1"/>
</dbReference>
<dbReference type="PIRSF" id="PIRSF031679">
    <property type="entry name" value="Mtase_Alr7345_prd"/>
    <property type="match status" value="1"/>
</dbReference>
<keyword evidence="1" id="KW-0732">Signal</keyword>
<dbReference type="EMBL" id="BNCI01000002">
    <property type="protein sequence ID" value="GHF24238.1"/>
    <property type="molecule type" value="Genomic_DNA"/>
</dbReference>
<gene>
    <name evidence="2" type="ORF">GCM10017044_18570</name>
</gene>
<feature type="signal peptide" evidence="1">
    <location>
        <begin position="1"/>
        <end position="30"/>
    </location>
</feature>
<dbReference type="AlphaFoldDB" id="A0A919AS18"/>
<reference evidence="2" key="1">
    <citation type="journal article" date="2014" name="Int. J. Syst. Evol. Microbiol.">
        <title>Complete genome sequence of Corynebacterium casei LMG S-19264T (=DSM 44701T), isolated from a smear-ripened cheese.</title>
        <authorList>
            <consortium name="US DOE Joint Genome Institute (JGI-PGF)"/>
            <person name="Walter F."/>
            <person name="Albersmeier A."/>
            <person name="Kalinowski J."/>
            <person name="Ruckert C."/>
        </authorList>
    </citation>
    <scope>NUCLEOTIDE SEQUENCE</scope>
    <source>
        <strain evidence="2">KCTC 42590</strain>
    </source>
</reference>
<dbReference type="GO" id="GO:0008168">
    <property type="term" value="F:methyltransferase activity"/>
    <property type="evidence" value="ECO:0007669"/>
    <property type="project" value="UniProtKB-KW"/>
</dbReference>
<reference evidence="2" key="2">
    <citation type="submission" date="2020-09" db="EMBL/GenBank/DDBJ databases">
        <authorList>
            <person name="Sun Q."/>
            <person name="Kim S."/>
        </authorList>
    </citation>
    <scope>NUCLEOTIDE SEQUENCE</scope>
    <source>
        <strain evidence="2">KCTC 42590</strain>
    </source>
</reference>
<dbReference type="GO" id="GO:0032259">
    <property type="term" value="P:methylation"/>
    <property type="evidence" value="ECO:0007669"/>
    <property type="project" value="UniProtKB-KW"/>
</dbReference>
<proteinExistence type="predicted"/>
<protein>
    <submittedName>
        <fullName evidence="2">Methyltransferase</fullName>
    </submittedName>
</protein>
<keyword evidence="2" id="KW-0808">Transferase</keyword>
<dbReference type="RefSeq" id="WP_191252247.1">
    <property type="nucleotide sequence ID" value="NZ_BNCI01000002.1"/>
</dbReference>
<dbReference type="SUPFAM" id="SSF53335">
    <property type="entry name" value="S-adenosyl-L-methionine-dependent methyltransferases"/>
    <property type="match status" value="1"/>
</dbReference>
<dbReference type="Proteomes" id="UP000630923">
    <property type="component" value="Unassembled WGS sequence"/>
</dbReference>
<evidence type="ECO:0000313" key="2">
    <source>
        <dbReference type="EMBL" id="GHF24238.1"/>
    </source>
</evidence>
<accession>A0A919AS18</accession>